<evidence type="ECO:0000256" key="8">
    <source>
        <dbReference type="RuleBase" id="RU362042"/>
    </source>
</evidence>
<dbReference type="STRING" id="1034346.GCA_000313565_01419"/>
<dbReference type="Proteomes" id="UP000247612">
    <property type="component" value="Unassembled WGS sequence"/>
</dbReference>
<evidence type="ECO:0000256" key="3">
    <source>
        <dbReference type="ARBA" id="ARBA00009370"/>
    </source>
</evidence>
<dbReference type="InterPro" id="IPR000223">
    <property type="entry name" value="Pept_S26A_signal_pept_1"/>
</dbReference>
<dbReference type="AlphaFoldDB" id="A0A318L7D0"/>
<dbReference type="PROSITE" id="PS00761">
    <property type="entry name" value="SPASE_I_3"/>
    <property type="match status" value="1"/>
</dbReference>
<dbReference type="SUPFAM" id="SSF51306">
    <property type="entry name" value="LexA/Signal peptidase"/>
    <property type="match status" value="1"/>
</dbReference>
<keyword evidence="8" id="KW-0472">Membrane</keyword>
<gene>
    <name evidence="10" type="ORF">DES51_110141</name>
</gene>
<evidence type="ECO:0000256" key="1">
    <source>
        <dbReference type="ARBA" id="ARBA00000677"/>
    </source>
</evidence>
<keyword evidence="11" id="KW-1185">Reference proteome</keyword>
<name>A0A318L7D0_9FIRM</name>
<evidence type="ECO:0000313" key="10">
    <source>
        <dbReference type="EMBL" id="PXX77587.1"/>
    </source>
</evidence>
<accession>A0A318L7D0</accession>
<dbReference type="NCBIfam" id="TIGR02227">
    <property type="entry name" value="sigpep_I_bact"/>
    <property type="match status" value="1"/>
</dbReference>
<comment type="similarity">
    <text evidence="3 8">Belongs to the peptidase S26 family.</text>
</comment>
<dbReference type="InterPro" id="IPR019758">
    <property type="entry name" value="Pept_S26A_signal_pept_1_CS"/>
</dbReference>
<keyword evidence="5 8" id="KW-0645">Protease</keyword>
<keyword evidence="8" id="KW-1133">Transmembrane helix</keyword>
<dbReference type="OrthoDB" id="9802919at2"/>
<dbReference type="PROSITE" id="PS00501">
    <property type="entry name" value="SPASE_I_1"/>
    <property type="match status" value="1"/>
</dbReference>
<keyword evidence="8" id="KW-0812">Transmembrane</keyword>
<dbReference type="InterPro" id="IPR019533">
    <property type="entry name" value="Peptidase_S26"/>
</dbReference>
<dbReference type="RefSeq" id="WP_022937722.1">
    <property type="nucleotide sequence ID" value="NZ_CABKRQ010000003.1"/>
</dbReference>
<comment type="caution">
    <text evidence="10">The sequence shown here is derived from an EMBL/GenBank/DDBJ whole genome shotgun (WGS) entry which is preliminary data.</text>
</comment>
<dbReference type="GO" id="GO:0006465">
    <property type="term" value="P:signal peptide processing"/>
    <property type="evidence" value="ECO:0007669"/>
    <property type="project" value="InterPro"/>
</dbReference>
<evidence type="ECO:0000259" key="9">
    <source>
        <dbReference type="Pfam" id="PF10502"/>
    </source>
</evidence>
<feature type="active site" evidence="7">
    <location>
        <position position="116"/>
    </location>
</feature>
<dbReference type="EC" id="3.4.21.89" evidence="4 8"/>
<dbReference type="GO" id="GO:0004252">
    <property type="term" value="F:serine-type endopeptidase activity"/>
    <property type="evidence" value="ECO:0007669"/>
    <property type="project" value="InterPro"/>
</dbReference>
<evidence type="ECO:0000256" key="4">
    <source>
        <dbReference type="ARBA" id="ARBA00013208"/>
    </source>
</evidence>
<dbReference type="PRINTS" id="PR00727">
    <property type="entry name" value="LEADERPTASE"/>
</dbReference>
<evidence type="ECO:0000256" key="2">
    <source>
        <dbReference type="ARBA" id="ARBA00004401"/>
    </source>
</evidence>
<proteinExistence type="inferred from homology"/>
<dbReference type="GO" id="GO:0005886">
    <property type="term" value="C:plasma membrane"/>
    <property type="evidence" value="ECO:0007669"/>
    <property type="project" value="UniProtKB-SubCell"/>
</dbReference>
<comment type="catalytic activity">
    <reaction evidence="1 8">
        <text>Cleavage of hydrophobic, N-terminal signal or leader sequences from secreted and periplasmic proteins.</text>
        <dbReference type="EC" id="3.4.21.89"/>
    </reaction>
</comment>
<feature type="domain" description="Peptidase S26" evidence="9">
    <location>
        <begin position="42"/>
        <end position="207"/>
    </location>
</feature>
<organism evidence="10 11">
    <name type="scientific">Dielma fastidiosa</name>
    <dbReference type="NCBI Taxonomy" id="1034346"/>
    <lineage>
        <taxon>Bacteria</taxon>
        <taxon>Bacillati</taxon>
        <taxon>Bacillota</taxon>
        <taxon>Erysipelotrichia</taxon>
        <taxon>Erysipelotrichales</taxon>
        <taxon>Erysipelotrichaceae</taxon>
        <taxon>Dielma</taxon>
    </lineage>
</organism>
<comment type="subcellular location">
    <subcellularLocation>
        <location evidence="2">Cell membrane</location>
        <topology evidence="2">Single-pass type II membrane protein</topology>
    </subcellularLocation>
    <subcellularLocation>
        <location evidence="8">Membrane</location>
        <topology evidence="8">Single-pass type II membrane protein</topology>
    </subcellularLocation>
</comment>
<dbReference type="GO" id="GO:0009003">
    <property type="term" value="F:signal peptidase activity"/>
    <property type="evidence" value="ECO:0007669"/>
    <property type="project" value="UniProtKB-EC"/>
</dbReference>
<keyword evidence="6 8" id="KW-0378">Hydrolase</keyword>
<evidence type="ECO:0000256" key="6">
    <source>
        <dbReference type="ARBA" id="ARBA00022801"/>
    </source>
</evidence>
<protein>
    <recommendedName>
        <fullName evidence="4 8">Signal peptidase I</fullName>
        <ecNumber evidence="4 8">3.4.21.89</ecNumber>
    </recommendedName>
</protein>
<evidence type="ECO:0000313" key="11">
    <source>
        <dbReference type="Proteomes" id="UP000247612"/>
    </source>
</evidence>
<sequence length="216" mass="24865">MENDKTNDIIDVDVIKEEVIEEEKTEEAKEPEKKPTFKEEAIDFIKTFVICLGAVWLLTTFVFTPVRVDGMSMYPTLHDDDLGIASIFSAKYLKIERFDVVVVNDKAENSKDHWVKRVIGLPGETISCMDDVVYINGEPIEEPFLDTEYANTQRKNLGFFTSDFDEVTLGENEYFVMGDNRTNSTDSRYVGPFTRDNITCKDVLIYYPFSNFKLVK</sequence>
<reference evidence="10 11" key="1">
    <citation type="submission" date="2018-05" db="EMBL/GenBank/DDBJ databases">
        <title>Genomic Encyclopedia of Type Strains, Phase IV (KMG-IV): sequencing the most valuable type-strain genomes for metagenomic binning, comparative biology and taxonomic classification.</title>
        <authorList>
            <person name="Goeker M."/>
        </authorList>
    </citation>
    <scope>NUCLEOTIDE SEQUENCE [LARGE SCALE GENOMIC DNA]</scope>
    <source>
        <strain evidence="10 11">JC118</strain>
    </source>
</reference>
<dbReference type="PANTHER" id="PTHR43390:SF1">
    <property type="entry name" value="CHLOROPLAST PROCESSING PEPTIDASE"/>
    <property type="match status" value="1"/>
</dbReference>
<evidence type="ECO:0000256" key="7">
    <source>
        <dbReference type="PIRSR" id="PIRSR600223-1"/>
    </source>
</evidence>
<dbReference type="InterPro" id="IPR019756">
    <property type="entry name" value="Pept_S26A_signal_pept_1_Ser-AS"/>
</dbReference>
<dbReference type="PANTHER" id="PTHR43390">
    <property type="entry name" value="SIGNAL PEPTIDASE I"/>
    <property type="match status" value="1"/>
</dbReference>
<feature type="active site" evidence="7">
    <location>
        <position position="72"/>
    </location>
</feature>
<dbReference type="EMBL" id="QJKH01000010">
    <property type="protein sequence ID" value="PXX77587.1"/>
    <property type="molecule type" value="Genomic_DNA"/>
</dbReference>
<evidence type="ECO:0000256" key="5">
    <source>
        <dbReference type="ARBA" id="ARBA00022670"/>
    </source>
</evidence>
<dbReference type="CDD" id="cd06530">
    <property type="entry name" value="S26_SPase_I"/>
    <property type="match status" value="1"/>
</dbReference>
<feature type="transmembrane region" description="Helical" evidence="8">
    <location>
        <begin position="44"/>
        <end position="63"/>
    </location>
</feature>
<dbReference type="InterPro" id="IPR036286">
    <property type="entry name" value="LexA/Signal_pep-like_sf"/>
</dbReference>
<dbReference type="Gene3D" id="2.10.109.10">
    <property type="entry name" value="Umud Fragment, subunit A"/>
    <property type="match status" value="1"/>
</dbReference>
<dbReference type="Pfam" id="PF10502">
    <property type="entry name" value="Peptidase_S26"/>
    <property type="match status" value="1"/>
</dbReference>